<evidence type="ECO:0000259" key="4">
    <source>
        <dbReference type="PROSITE" id="PS50887"/>
    </source>
</evidence>
<dbReference type="InterPro" id="IPR035965">
    <property type="entry name" value="PAS-like_dom_sf"/>
</dbReference>
<dbReference type="KEGG" id="ocm:CBP12_09670"/>
<dbReference type="SMART" id="SM00267">
    <property type="entry name" value="GGDEF"/>
    <property type="match status" value="1"/>
</dbReference>
<dbReference type="CDD" id="cd00130">
    <property type="entry name" value="PAS"/>
    <property type="match status" value="1"/>
</dbReference>
<protein>
    <recommendedName>
        <fullName evidence="7">Diguanylate cyclase</fullName>
    </recommendedName>
</protein>
<organism evidence="5 6">
    <name type="scientific">Oceanisphaera avium</name>
    <dbReference type="NCBI Taxonomy" id="1903694"/>
    <lineage>
        <taxon>Bacteria</taxon>
        <taxon>Pseudomonadati</taxon>
        <taxon>Pseudomonadota</taxon>
        <taxon>Gammaproteobacteria</taxon>
        <taxon>Aeromonadales</taxon>
        <taxon>Aeromonadaceae</taxon>
        <taxon>Oceanisphaera</taxon>
    </lineage>
</organism>
<keyword evidence="6" id="KW-1185">Reference proteome</keyword>
<dbReference type="SMART" id="SM00086">
    <property type="entry name" value="PAC"/>
    <property type="match status" value="1"/>
</dbReference>
<dbReference type="Proteomes" id="UP000243793">
    <property type="component" value="Chromosome"/>
</dbReference>
<dbReference type="OrthoDB" id="9180959at2"/>
<feature type="domain" description="PAS" evidence="2">
    <location>
        <begin position="107"/>
        <end position="180"/>
    </location>
</feature>
<dbReference type="SMART" id="SM00091">
    <property type="entry name" value="PAS"/>
    <property type="match status" value="1"/>
</dbReference>
<dbReference type="PROSITE" id="PS50887">
    <property type="entry name" value="GGDEF"/>
    <property type="match status" value="1"/>
</dbReference>
<dbReference type="PANTHER" id="PTHR46663:SF3">
    <property type="entry name" value="SLL0267 PROTEIN"/>
    <property type="match status" value="1"/>
</dbReference>
<sequence length="417" mass="47455">MSQSLSARVATIFAALIIHRPEPSATNAPELAHLVLVFHKEAKGWKIANASMSVLSRFRLPNQLLETQLAQRTQQLFSANQQLKISQEQLAQAIADHKRITDTLRKSEQHFRTMTERSVDAVWKLDDKYHFTYISPSDEKHRGYPAKEVLGQHVFELLDEQGVNAVVAAKIEREEAERRGELLTDRSFEAKLKCKDGSWIWGEIIYTPELDAQGKVIGFYGTSREITERKQMQEQIHQLAFYGPLTQLPNRHLLNERINQALALSKRKNCYGALMFVDLDNFKPINDSHGHLAGDLLLVTVGERLKAGIREIDTVARFGGDEFIVVINELSSEANTARQHAYQVAEKLRLSLAKRYQLNVNYQDQTHKYVEYCCTASIGVVLFLGEHASMDDLLKQADQAMYQAKEAGRNTIRFYNA</sequence>
<dbReference type="PANTHER" id="PTHR46663">
    <property type="entry name" value="DIGUANYLATE CYCLASE DGCT-RELATED"/>
    <property type="match status" value="1"/>
</dbReference>
<dbReference type="InterPro" id="IPR000160">
    <property type="entry name" value="GGDEF_dom"/>
</dbReference>
<dbReference type="NCBIfam" id="TIGR00229">
    <property type="entry name" value="sensory_box"/>
    <property type="match status" value="1"/>
</dbReference>
<dbReference type="InterPro" id="IPR000014">
    <property type="entry name" value="PAS"/>
</dbReference>
<evidence type="ECO:0000256" key="1">
    <source>
        <dbReference type="ARBA" id="ARBA00001946"/>
    </source>
</evidence>
<dbReference type="InterPro" id="IPR013656">
    <property type="entry name" value="PAS_4"/>
</dbReference>
<proteinExistence type="predicted"/>
<dbReference type="InterPro" id="IPR043128">
    <property type="entry name" value="Rev_trsase/Diguanyl_cyclase"/>
</dbReference>
<dbReference type="AlphaFoldDB" id="A0A1Y0CYN7"/>
<evidence type="ECO:0000313" key="5">
    <source>
        <dbReference type="EMBL" id="ART80378.1"/>
    </source>
</evidence>
<dbReference type="EMBL" id="CP021376">
    <property type="protein sequence ID" value="ART80378.1"/>
    <property type="molecule type" value="Genomic_DNA"/>
</dbReference>
<dbReference type="SUPFAM" id="SSF55073">
    <property type="entry name" value="Nucleotide cyclase"/>
    <property type="match status" value="1"/>
</dbReference>
<evidence type="ECO:0000259" key="2">
    <source>
        <dbReference type="PROSITE" id="PS50112"/>
    </source>
</evidence>
<dbReference type="PROSITE" id="PS50113">
    <property type="entry name" value="PAC"/>
    <property type="match status" value="1"/>
</dbReference>
<dbReference type="SUPFAM" id="SSF55785">
    <property type="entry name" value="PYP-like sensor domain (PAS domain)"/>
    <property type="match status" value="1"/>
</dbReference>
<dbReference type="Pfam" id="PF08448">
    <property type="entry name" value="PAS_4"/>
    <property type="match status" value="1"/>
</dbReference>
<feature type="domain" description="PAC" evidence="3">
    <location>
        <begin position="186"/>
        <end position="238"/>
    </location>
</feature>
<dbReference type="GO" id="GO:0003824">
    <property type="term" value="F:catalytic activity"/>
    <property type="evidence" value="ECO:0007669"/>
    <property type="project" value="UniProtKB-ARBA"/>
</dbReference>
<dbReference type="InterPro" id="IPR001610">
    <property type="entry name" value="PAC"/>
</dbReference>
<reference evidence="6" key="1">
    <citation type="submission" date="2017-05" db="EMBL/GenBank/DDBJ databases">
        <authorList>
            <person name="Sung H."/>
        </authorList>
    </citation>
    <scope>NUCLEOTIDE SEQUENCE [LARGE SCALE GENOMIC DNA]</scope>
    <source>
        <strain evidence="6">AMac2203</strain>
    </source>
</reference>
<dbReference type="PROSITE" id="PS50112">
    <property type="entry name" value="PAS"/>
    <property type="match status" value="1"/>
</dbReference>
<name>A0A1Y0CYN7_9GAMM</name>
<dbReference type="InterPro" id="IPR029787">
    <property type="entry name" value="Nucleotide_cyclase"/>
</dbReference>
<dbReference type="InterPro" id="IPR052163">
    <property type="entry name" value="DGC-Regulatory_Protein"/>
</dbReference>
<evidence type="ECO:0008006" key="7">
    <source>
        <dbReference type="Google" id="ProtNLM"/>
    </source>
</evidence>
<dbReference type="InterPro" id="IPR000700">
    <property type="entry name" value="PAS-assoc_C"/>
</dbReference>
<evidence type="ECO:0000259" key="3">
    <source>
        <dbReference type="PROSITE" id="PS50113"/>
    </source>
</evidence>
<feature type="domain" description="GGDEF" evidence="4">
    <location>
        <begin position="270"/>
        <end position="417"/>
    </location>
</feature>
<dbReference type="NCBIfam" id="TIGR00254">
    <property type="entry name" value="GGDEF"/>
    <property type="match status" value="1"/>
</dbReference>
<dbReference type="Pfam" id="PF00990">
    <property type="entry name" value="GGDEF"/>
    <property type="match status" value="1"/>
</dbReference>
<dbReference type="Gene3D" id="3.30.70.270">
    <property type="match status" value="1"/>
</dbReference>
<dbReference type="FunFam" id="3.30.70.270:FF:000001">
    <property type="entry name" value="Diguanylate cyclase domain protein"/>
    <property type="match status" value="1"/>
</dbReference>
<evidence type="ECO:0000313" key="6">
    <source>
        <dbReference type="Proteomes" id="UP000243793"/>
    </source>
</evidence>
<dbReference type="CDD" id="cd01949">
    <property type="entry name" value="GGDEF"/>
    <property type="match status" value="1"/>
</dbReference>
<dbReference type="Gene3D" id="3.30.450.20">
    <property type="entry name" value="PAS domain"/>
    <property type="match status" value="1"/>
</dbReference>
<comment type="cofactor">
    <cofactor evidence="1">
        <name>Mg(2+)</name>
        <dbReference type="ChEBI" id="CHEBI:18420"/>
    </cofactor>
</comment>
<gene>
    <name evidence="5" type="ORF">CBP12_09670</name>
</gene>
<accession>A0A1Y0CYN7</accession>